<dbReference type="SUPFAM" id="SSF56731">
    <property type="entry name" value="DNA primase core"/>
    <property type="match status" value="1"/>
</dbReference>
<evidence type="ECO:0000313" key="1">
    <source>
        <dbReference type="EMBL" id="SOB60558.1"/>
    </source>
</evidence>
<dbReference type="InterPro" id="IPR034154">
    <property type="entry name" value="TOPRIM_DnaG/twinkle"/>
</dbReference>
<dbReference type="KEGG" id="pprf:DPRO_3642"/>
<gene>
    <name evidence="1" type="ORF">DPRO_3642</name>
</gene>
<evidence type="ECO:0008006" key="3">
    <source>
        <dbReference type="Google" id="ProtNLM"/>
    </source>
</evidence>
<evidence type="ECO:0000313" key="2">
    <source>
        <dbReference type="Proteomes" id="UP000219215"/>
    </source>
</evidence>
<dbReference type="RefSeq" id="WP_232005642.1">
    <property type="nucleotide sequence ID" value="NZ_LT907975.1"/>
</dbReference>
<reference evidence="2" key="1">
    <citation type="submission" date="2017-09" db="EMBL/GenBank/DDBJ databases">
        <authorList>
            <person name="Regsiter A."/>
            <person name="William W."/>
        </authorList>
    </citation>
    <scope>NUCLEOTIDE SEQUENCE [LARGE SCALE GENOMIC DNA]</scope>
    <source>
        <strain evidence="2">500-1</strain>
    </source>
</reference>
<sequence>MTYRKDIGVEEVVRALLAESSLQFQQQGEYLRKGICPCCGKKELFISTEKPWKVQCGRLNKCGWSSSTRELLPDLFADFATKYPPTEKDRNATASAYLGIDRGFDLSKIRGWYEQGSFQRPRSNEFTPTVRFYIDKGAGIWMERFIDNRFIQKIGRKAHFQGAHKGMAWTPPDFSLNEGDRCFLVEGCIHAAAMYHMKEPKNAAACLSSGNFPSLFIEEHSGKNITWVIALDGDKAGRKGTRRFVRMLQEMGEKYEVLLLPDNGMDWDDYYRDGRLTDTFINDRLYHGKLFMAENVHEKAYYMYMRNGYRTFTLDYANALYSAEVYTDKIEGELSPGKKEDGEPEPEKIDLGSEQGWNIFMRHHDVDKLSNTLPRFLYMEIDDVMGEQYYVFEIHYANGTAPDIVRLEGTNITSPDALHKALLNKTRGGVFDGDFKQLKSLRDRWLGKRMRMVSSIPFVGYDDKTKAYVFQDRAYLNGKELEMNKDGYFDVGQRGIKTSLMGTHIVTEGEFDPSWLDKYITAFHYQGMVLLAFWVGSLFVQQVRDRHKSFPFLEFTGEPGAGKSTALEFLWACCGRDDWEGFDIMKATVAGRRRAMNQVSNMPVVLIESDRDNGSPDAKAKQFDFDLCKPFFNGRGTGTLGIAKRGNDIEESPFRSALIISQNAEVDGSEALLQRVVHVHVDKRHHKPGSRDIARWFEKQNSKTVGGFLRKALKNERKILETYEQAFHHFEDLFSKSDKIRNERIAKNHAQVAAFGKALQIMFPSMTDERVAKLGDYILERAEAREQRLAADHPLVEQFWETVQYINNAREADTEEFLNHSNKHEQIAINLNQYRKECLHQGQELPDMNQLKKLLKHGKRHKLIASGKNVSSRWEKYKSSDLDESGKQIWKPKVHRCWIFKR</sequence>
<dbReference type="EMBL" id="LT907975">
    <property type="protein sequence ID" value="SOB60558.1"/>
    <property type="molecule type" value="Genomic_DNA"/>
</dbReference>
<name>A0A2C8FF88_9BACT</name>
<keyword evidence="2" id="KW-1185">Reference proteome</keyword>
<accession>A0A2C8FF88</accession>
<dbReference type="AlphaFoldDB" id="A0A2C8FF88"/>
<dbReference type="CDD" id="cd01029">
    <property type="entry name" value="TOPRIM_primases"/>
    <property type="match status" value="1"/>
</dbReference>
<dbReference type="Proteomes" id="UP000219215">
    <property type="component" value="Chromosome DPRO"/>
</dbReference>
<dbReference type="Pfam" id="PF13155">
    <property type="entry name" value="Toprim_2"/>
    <property type="match status" value="1"/>
</dbReference>
<organism evidence="1 2">
    <name type="scientific">Pseudodesulfovibrio profundus</name>
    <dbReference type="NCBI Taxonomy" id="57320"/>
    <lineage>
        <taxon>Bacteria</taxon>
        <taxon>Pseudomonadati</taxon>
        <taxon>Thermodesulfobacteriota</taxon>
        <taxon>Desulfovibrionia</taxon>
        <taxon>Desulfovibrionales</taxon>
        <taxon>Desulfovibrionaceae</taxon>
    </lineage>
</organism>
<proteinExistence type="predicted"/>
<protein>
    <recommendedName>
        <fullName evidence="3">Toprim domain-containing protein</fullName>
    </recommendedName>
</protein>
<dbReference type="Gene3D" id="3.40.1360.10">
    <property type="match status" value="1"/>
</dbReference>